<organism evidence="3 4">
    <name type="scientific">Acetobacter pomorum</name>
    <dbReference type="NCBI Taxonomy" id="65959"/>
    <lineage>
        <taxon>Bacteria</taxon>
        <taxon>Pseudomonadati</taxon>
        <taxon>Pseudomonadota</taxon>
        <taxon>Alphaproteobacteria</taxon>
        <taxon>Acetobacterales</taxon>
        <taxon>Acetobacteraceae</taxon>
        <taxon>Acetobacter</taxon>
    </lineage>
</organism>
<sequence>MFIVGSIFTRSSIYMSGIQRSSNQQPPLVVGLGASSIGEIAQKGIARLAMRFQQEFTPKQNPDEIINQAFSLRDVTITLISIAEKSPERLATTLGLISALADVGIIYDMNSAISEISRIAKLLPSEIPLGEGEYSSSEKGQGHLPSPTGMSVADVHPQANAIPEPKQAEAPAPVATEAKENAPEVQAPVESVQHTPKKRQSVMDIAQSNFVQGMSPDLPEKPGQWIAESDKPAVPLAESIQHDSITCLHCGKNFTMLKRHIERSHRQRPEAYRMYWGLPENYPMACEVYTEMKKVEAHRSGLGTHRKHESSEA</sequence>
<gene>
    <name evidence="3" type="ORF">CSR02_13625</name>
</gene>
<dbReference type="GO" id="GO:0003677">
    <property type="term" value="F:DNA binding"/>
    <property type="evidence" value="ECO:0007669"/>
    <property type="project" value="InterPro"/>
</dbReference>
<proteinExistence type="inferred from homology"/>
<dbReference type="InterPro" id="IPR041920">
    <property type="entry name" value="ROS/MUCR_sf"/>
</dbReference>
<dbReference type="AlphaFoldDB" id="A0A2G4R8Y2"/>
<dbReference type="Proteomes" id="UP000228751">
    <property type="component" value="Unassembled WGS sequence"/>
</dbReference>
<comment type="similarity">
    <text evidence="1">Belongs to the ros/MucR family.</text>
</comment>
<evidence type="ECO:0000313" key="3">
    <source>
        <dbReference type="EMBL" id="PHY93051.1"/>
    </source>
</evidence>
<dbReference type="Pfam" id="PF05443">
    <property type="entry name" value="ROS_MUCR"/>
    <property type="match status" value="1"/>
</dbReference>
<evidence type="ECO:0000256" key="1">
    <source>
        <dbReference type="ARBA" id="ARBA00007031"/>
    </source>
</evidence>
<dbReference type="InterPro" id="IPR008807">
    <property type="entry name" value="ROS_MUCR"/>
</dbReference>
<dbReference type="Gene3D" id="1.10.10.1550">
    <property type="entry name" value="ROS/MUCR transcriptional regulator protein"/>
    <property type="match status" value="1"/>
</dbReference>
<reference evidence="3 4" key="1">
    <citation type="submission" date="2017-10" db="EMBL/GenBank/DDBJ databases">
        <title>Genomic analysis of the genus Acetobacter.</title>
        <authorList>
            <person name="Kim K.H."/>
            <person name="Chun B.H."/>
            <person name="Son A.R."/>
            <person name="Jeon C.O."/>
        </authorList>
    </citation>
    <scope>NUCLEOTIDE SEQUENCE [LARGE SCALE GENOMIC DNA]</scope>
    <source>
        <strain evidence="3 4">LHT 2458</strain>
    </source>
</reference>
<evidence type="ECO:0000313" key="4">
    <source>
        <dbReference type="Proteomes" id="UP000228751"/>
    </source>
</evidence>
<name>A0A2G4R8Y2_9PROT</name>
<dbReference type="GO" id="GO:0008270">
    <property type="term" value="F:zinc ion binding"/>
    <property type="evidence" value="ECO:0007669"/>
    <property type="project" value="InterPro"/>
</dbReference>
<feature type="region of interest" description="Disordered" evidence="2">
    <location>
        <begin position="165"/>
        <end position="198"/>
    </location>
</feature>
<keyword evidence="4" id="KW-1185">Reference proteome</keyword>
<accession>A0A2G4R8Y2</accession>
<evidence type="ECO:0000256" key="2">
    <source>
        <dbReference type="SAM" id="MobiDB-lite"/>
    </source>
</evidence>
<dbReference type="EMBL" id="PEBQ01000175">
    <property type="protein sequence ID" value="PHY93051.1"/>
    <property type="molecule type" value="Genomic_DNA"/>
</dbReference>
<protein>
    <submittedName>
        <fullName evidence="3">Uncharacterized protein</fullName>
    </submittedName>
</protein>
<comment type="caution">
    <text evidence="3">The sequence shown here is derived from an EMBL/GenBank/DDBJ whole genome shotgun (WGS) entry which is preliminary data.</text>
</comment>
<feature type="region of interest" description="Disordered" evidence="2">
    <location>
        <begin position="132"/>
        <end position="153"/>
    </location>
</feature>
<dbReference type="GO" id="GO:0006355">
    <property type="term" value="P:regulation of DNA-templated transcription"/>
    <property type="evidence" value="ECO:0007669"/>
    <property type="project" value="InterPro"/>
</dbReference>